<sequence length="568" mass="61749">MKSVLPTALDPLAHKQYEVNGVVRPWKWQVGDALYLHFPEGDVNDPANIALCEVTRPPENPHLIGPKAKLSTCQLDWLMILKGEDSGGVGWTEETTLELFLRRLPSEEAKEEYKRIVKERKEEDEGEGQGEDVSFVGIIDETKPTLEGELVLAATTPKPQNPQTPQLNVSPADEVKRSQSQSASQPLSQLNRKVLVLLSQGGENGTPFSASPASKTPPKKYLGKINEEEEVVEEVVEEVMEEKVVEEKKKNKWKRKPELEPEPESEEAPPKKKKKKGKVYVGPSVGALIKAKFTGKQNDGQVKKIFCCVVTSVGHDKRGPFGMVEYVDGEEWKFHWEAGQKWEDATQGDIDREHDMIAAAAAVAAEEDESEDDDESGDSDGEVVATARVSKKRTILSAESDSVDSSQRNTQNKVDSIVGNQESGDEVEVVAETEDLQESSDDEIALFASQISDKLKDKLNNELNDDDSSSSSSSSIPAIGFQLVVGSQPNFSQVSTPDVVGGPPTTGEKPAPPLLPHANATLTSPQPQSQESTQDSIVINVDENPNVGSPPRGWGAGDDSSGSDGSSH</sequence>
<protein>
    <submittedName>
        <fullName evidence="2">Uncharacterized protein</fullName>
    </submittedName>
</protein>
<feature type="region of interest" description="Disordered" evidence="1">
    <location>
        <begin position="362"/>
        <end position="442"/>
    </location>
</feature>
<gene>
    <name evidence="2" type="ORF">TL16_g07272</name>
</gene>
<organism evidence="2 3">
    <name type="scientific">Triparma laevis f. inornata</name>
    <dbReference type="NCBI Taxonomy" id="1714386"/>
    <lineage>
        <taxon>Eukaryota</taxon>
        <taxon>Sar</taxon>
        <taxon>Stramenopiles</taxon>
        <taxon>Ochrophyta</taxon>
        <taxon>Bolidophyceae</taxon>
        <taxon>Parmales</taxon>
        <taxon>Triparmaceae</taxon>
        <taxon>Triparma</taxon>
    </lineage>
</organism>
<evidence type="ECO:0000313" key="2">
    <source>
        <dbReference type="EMBL" id="GMH77037.1"/>
    </source>
</evidence>
<feature type="compositionally biased region" description="Low complexity" evidence="1">
    <location>
        <begin position="523"/>
        <end position="536"/>
    </location>
</feature>
<feature type="region of interest" description="Disordered" evidence="1">
    <location>
        <begin position="201"/>
        <end position="222"/>
    </location>
</feature>
<name>A0A9W7ARJ7_9STRA</name>
<feature type="compositionally biased region" description="Acidic residues" evidence="1">
    <location>
        <begin position="423"/>
        <end position="442"/>
    </location>
</feature>
<feature type="compositionally biased region" description="Acidic residues" evidence="1">
    <location>
        <begin position="365"/>
        <end position="381"/>
    </location>
</feature>
<evidence type="ECO:0000313" key="3">
    <source>
        <dbReference type="Proteomes" id="UP001162640"/>
    </source>
</evidence>
<dbReference type="Proteomes" id="UP001162640">
    <property type="component" value="Unassembled WGS sequence"/>
</dbReference>
<feature type="compositionally biased region" description="Low complexity" evidence="1">
    <location>
        <begin position="557"/>
        <end position="568"/>
    </location>
</feature>
<feature type="region of interest" description="Disordered" evidence="1">
    <location>
        <begin position="246"/>
        <end position="278"/>
    </location>
</feature>
<comment type="caution">
    <text evidence="2">The sequence shown here is derived from an EMBL/GenBank/DDBJ whole genome shotgun (WGS) entry which is preliminary data.</text>
</comment>
<dbReference type="AlphaFoldDB" id="A0A9W7ARJ7"/>
<feature type="region of interest" description="Disordered" evidence="1">
    <location>
        <begin position="119"/>
        <end position="139"/>
    </location>
</feature>
<feature type="region of interest" description="Disordered" evidence="1">
    <location>
        <begin position="154"/>
        <end position="188"/>
    </location>
</feature>
<feature type="compositionally biased region" description="Low complexity" evidence="1">
    <location>
        <begin position="178"/>
        <end position="188"/>
    </location>
</feature>
<feature type="compositionally biased region" description="Low complexity" evidence="1">
    <location>
        <begin position="155"/>
        <end position="166"/>
    </location>
</feature>
<feature type="compositionally biased region" description="Polar residues" evidence="1">
    <location>
        <begin position="397"/>
        <end position="422"/>
    </location>
</feature>
<feature type="region of interest" description="Disordered" evidence="1">
    <location>
        <begin position="489"/>
        <end position="568"/>
    </location>
</feature>
<accession>A0A9W7ARJ7</accession>
<reference evidence="3" key="1">
    <citation type="journal article" date="2023" name="Commun. Biol.">
        <title>Genome analysis of Parmales, the sister group of diatoms, reveals the evolutionary specialization of diatoms from phago-mixotrophs to photoautotrophs.</title>
        <authorList>
            <person name="Ban H."/>
            <person name="Sato S."/>
            <person name="Yoshikawa S."/>
            <person name="Yamada K."/>
            <person name="Nakamura Y."/>
            <person name="Ichinomiya M."/>
            <person name="Sato N."/>
            <person name="Blanc-Mathieu R."/>
            <person name="Endo H."/>
            <person name="Kuwata A."/>
            <person name="Ogata H."/>
        </authorList>
    </citation>
    <scope>NUCLEOTIDE SEQUENCE [LARGE SCALE GENOMIC DNA]</scope>
</reference>
<dbReference type="EMBL" id="BLQM01000228">
    <property type="protein sequence ID" value="GMH77037.1"/>
    <property type="molecule type" value="Genomic_DNA"/>
</dbReference>
<evidence type="ECO:0000256" key="1">
    <source>
        <dbReference type="SAM" id="MobiDB-lite"/>
    </source>
</evidence>
<proteinExistence type="predicted"/>